<organism evidence="2 3">
    <name type="scientific">Candidatus Dechloromonas phosphorivorans</name>
    <dbReference type="NCBI Taxonomy" id="2899244"/>
    <lineage>
        <taxon>Bacteria</taxon>
        <taxon>Pseudomonadati</taxon>
        <taxon>Pseudomonadota</taxon>
        <taxon>Betaproteobacteria</taxon>
        <taxon>Rhodocyclales</taxon>
        <taxon>Azonexaceae</taxon>
        <taxon>Dechloromonas</taxon>
    </lineage>
</organism>
<dbReference type="InterPro" id="IPR010127">
    <property type="entry name" value="Phasin_subfam-1"/>
</dbReference>
<sequence length="189" mass="19417">MNFKPQELANAGIGSVSLLANVTFDGFERLAALNLSAGRSFFEACFANVNTLLGTKDVKSFVDLQQKLATPAIDKGMEYSRNVFAIATETKDKIAKEVESRVAAANANVADLVDQALAAAPAGSDVAVEAVKSAMKTANEAFEGLNKAARQAADVTEASVVAATEAALNAANVVAPKAVATKAAGKKVA</sequence>
<protein>
    <submittedName>
        <fullName evidence="2">Phasin family protein</fullName>
    </submittedName>
</protein>
<evidence type="ECO:0000313" key="3">
    <source>
        <dbReference type="Proteomes" id="UP000808146"/>
    </source>
</evidence>
<name>A0A9D7LQR8_9RHOO</name>
<evidence type="ECO:0000259" key="1">
    <source>
        <dbReference type="Pfam" id="PF09361"/>
    </source>
</evidence>
<dbReference type="Proteomes" id="UP000808146">
    <property type="component" value="Unassembled WGS sequence"/>
</dbReference>
<dbReference type="EMBL" id="JADKBR010000021">
    <property type="protein sequence ID" value="MBK8892066.1"/>
    <property type="molecule type" value="Genomic_DNA"/>
</dbReference>
<accession>A0A9D7LQR8</accession>
<gene>
    <name evidence="2" type="ORF">IPN75_17615</name>
</gene>
<comment type="caution">
    <text evidence="2">The sequence shown here is derived from an EMBL/GenBank/DDBJ whole genome shotgun (WGS) entry which is preliminary data.</text>
</comment>
<reference evidence="2" key="1">
    <citation type="submission" date="2020-10" db="EMBL/GenBank/DDBJ databases">
        <title>Connecting structure to function with the recovery of over 1000 high-quality activated sludge metagenome-assembled genomes encoding full-length rRNA genes using long-read sequencing.</title>
        <authorList>
            <person name="Singleton C.M."/>
            <person name="Petriglieri F."/>
            <person name="Kristensen J.M."/>
            <person name="Kirkegaard R.H."/>
            <person name="Michaelsen T.Y."/>
            <person name="Andersen M.H."/>
            <person name="Karst S.M."/>
            <person name="Dueholm M.S."/>
            <person name="Nielsen P.H."/>
            <person name="Albertsen M."/>
        </authorList>
    </citation>
    <scope>NUCLEOTIDE SEQUENCE</scope>
    <source>
        <strain evidence="2">OdNE_18-Q3-R46-58_BAT3C.305</strain>
    </source>
</reference>
<feature type="domain" description="Phasin" evidence="1">
    <location>
        <begin position="7"/>
        <end position="102"/>
    </location>
</feature>
<proteinExistence type="predicted"/>
<dbReference type="Pfam" id="PF09361">
    <property type="entry name" value="Phasin_2"/>
    <property type="match status" value="1"/>
</dbReference>
<dbReference type="InterPro" id="IPR018968">
    <property type="entry name" value="Phasin"/>
</dbReference>
<dbReference type="NCBIfam" id="TIGR01841">
    <property type="entry name" value="phasin"/>
    <property type="match status" value="1"/>
</dbReference>
<evidence type="ECO:0000313" key="2">
    <source>
        <dbReference type="EMBL" id="MBK8892066.1"/>
    </source>
</evidence>
<dbReference type="AlphaFoldDB" id="A0A9D7LQR8"/>